<keyword evidence="3" id="KW-1185">Reference proteome</keyword>
<dbReference type="PANTHER" id="PTHR43685">
    <property type="entry name" value="GLYCOSYLTRANSFERASE"/>
    <property type="match status" value="1"/>
</dbReference>
<dbReference type="CDD" id="cd06433">
    <property type="entry name" value="GT_2_WfgS_like"/>
    <property type="match status" value="1"/>
</dbReference>
<keyword evidence="2" id="KW-0808">Transferase</keyword>
<dbReference type="EMBL" id="JBHTJH010000001">
    <property type="protein sequence ID" value="MFD0860682.1"/>
    <property type="molecule type" value="Genomic_DNA"/>
</dbReference>
<sequence>MVSIIIPTYNDLHNLQRCLNSIKEQTYTNYEVWIIDGRSTDGTQAYLETLGSPFNWISAEDNGVYDAMNKGIAHSSGEWLYFLGADDTFATSTVLFALFQEQKWSTDLILGEIVYRSNGDHRLNGKRKRSFFSSRLWLRNSIHHQGVFYKSTLFNKEVYDSSYEILGDYAFNLALYRSGVSYTKTNTLIANCGASGISKNYVWEMYKEEIDLKVKASSKMLRPFFFIIAALKWLLKKLT</sequence>
<reference evidence="3" key="1">
    <citation type="journal article" date="2019" name="Int. J. Syst. Evol. Microbiol.">
        <title>The Global Catalogue of Microorganisms (GCM) 10K type strain sequencing project: providing services to taxonomists for standard genome sequencing and annotation.</title>
        <authorList>
            <consortium name="The Broad Institute Genomics Platform"/>
            <consortium name="The Broad Institute Genome Sequencing Center for Infectious Disease"/>
            <person name="Wu L."/>
            <person name="Ma J."/>
        </authorList>
    </citation>
    <scope>NUCLEOTIDE SEQUENCE [LARGE SCALE GENOMIC DNA]</scope>
    <source>
        <strain evidence="3">CCUG 62952</strain>
    </source>
</reference>
<dbReference type="GO" id="GO:0016757">
    <property type="term" value="F:glycosyltransferase activity"/>
    <property type="evidence" value="ECO:0007669"/>
    <property type="project" value="UniProtKB-KW"/>
</dbReference>
<dbReference type="Gene3D" id="3.90.550.10">
    <property type="entry name" value="Spore Coat Polysaccharide Biosynthesis Protein SpsA, Chain A"/>
    <property type="match status" value="1"/>
</dbReference>
<proteinExistence type="predicted"/>
<dbReference type="InterPro" id="IPR001173">
    <property type="entry name" value="Glyco_trans_2-like"/>
</dbReference>
<accession>A0ABW3CU18</accession>
<evidence type="ECO:0000313" key="3">
    <source>
        <dbReference type="Proteomes" id="UP001596978"/>
    </source>
</evidence>
<evidence type="ECO:0000259" key="1">
    <source>
        <dbReference type="Pfam" id="PF00535"/>
    </source>
</evidence>
<dbReference type="SUPFAM" id="SSF53448">
    <property type="entry name" value="Nucleotide-diphospho-sugar transferases"/>
    <property type="match status" value="1"/>
</dbReference>
<dbReference type="Proteomes" id="UP001596978">
    <property type="component" value="Unassembled WGS sequence"/>
</dbReference>
<feature type="domain" description="Glycosyltransferase 2-like" evidence="1">
    <location>
        <begin position="3"/>
        <end position="159"/>
    </location>
</feature>
<name>A0ABW3CU18_9FLAO</name>
<evidence type="ECO:0000313" key="2">
    <source>
        <dbReference type="EMBL" id="MFD0860682.1"/>
    </source>
</evidence>
<dbReference type="PANTHER" id="PTHR43685:SF11">
    <property type="entry name" value="GLYCOSYLTRANSFERASE TAGX-RELATED"/>
    <property type="match status" value="1"/>
</dbReference>
<dbReference type="InterPro" id="IPR029044">
    <property type="entry name" value="Nucleotide-diphossugar_trans"/>
</dbReference>
<dbReference type="EC" id="2.4.-.-" evidence="2"/>
<keyword evidence="2" id="KW-0328">Glycosyltransferase</keyword>
<dbReference type="InterPro" id="IPR050834">
    <property type="entry name" value="Glycosyltransf_2"/>
</dbReference>
<organism evidence="2 3">
    <name type="scientific">Sungkyunkwania multivorans</name>
    <dbReference type="NCBI Taxonomy" id="1173618"/>
    <lineage>
        <taxon>Bacteria</taxon>
        <taxon>Pseudomonadati</taxon>
        <taxon>Bacteroidota</taxon>
        <taxon>Flavobacteriia</taxon>
        <taxon>Flavobacteriales</taxon>
        <taxon>Flavobacteriaceae</taxon>
        <taxon>Sungkyunkwania</taxon>
    </lineage>
</organism>
<dbReference type="RefSeq" id="WP_386402375.1">
    <property type="nucleotide sequence ID" value="NZ_JBHTJH010000001.1"/>
</dbReference>
<protein>
    <submittedName>
        <fullName evidence="2">Glycosyltransferase family 2 protein</fullName>
        <ecNumber evidence="2">2.4.-.-</ecNumber>
    </submittedName>
</protein>
<comment type="caution">
    <text evidence="2">The sequence shown here is derived from an EMBL/GenBank/DDBJ whole genome shotgun (WGS) entry which is preliminary data.</text>
</comment>
<gene>
    <name evidence="2" type="ORF">ACFQ1M_00565</name>
</gene>
<dbReference type="Pfam" id="PF00535">
    <property type="entry name" value="Glycos_transf_2"/>
    <property type="match status" value="1"/>
</dbReference>